<evidence type="ECO:0000256" key="1">
    <source>
        <dbReference type="ARBA" id="ARBA00023157"/>
    </source>
</evidence>
<evidence type="ECO:0000313" key="3">
    <source>
        <dbReference type="Ensembl" id="ENSDLAP00005066433.1"/>
    </source>
</evidence>
<dbReference type="GeneTree" id="ENSGT01100000263473"/>
<dbReference type="SUPFAM" id="SSF56436">
    <property type="entry name" value="C-type lectin-like"/>
    <property type="match status" value="2"/>
</dbReference>
<keyword evidence="4" id="KW-1185">Reference proteome</keyword>
<dbReference type="AlphaFoldDB" id="A0A8P4G265"/>
<dbReference type="Ensembl" id="ENSDLAT00005079066.1">
    <property type="protein sequence ID" value="ENSDLAP00005066433.1"/>
    <property type="gene ID" value="ENSDLAG00005034327.1"/>
</dbReference>
<dbReference type="InterPro" id="IPR016186">
    <property type="entry name" value="C-type_lectin-like/link_sf"/>
</dbReference>
<feature type="domain" description="C-type lectin" evidence="2">
    <location>
        <begin position="10"/>
        <end position="115"/>
    </location>
</feature>
<dbReference type="InterPro" id="IPR001304">
    <property type="entry name" value="C-type_lectin-like"/>
</dbReference>
<dbReference type="PANTHER" id="PTHR45784">
    <property type="entry name" value="C-TYPE LECTIN DOMAIN FAMILY 20 MEMBER A-RELATED"/>
    <property type="match status" value="1"/>
</dbReference>
<dbReference type="InterPro" id="IPR016187">
    <property type="entry name" value="CTDL_fold"/>
</dbReference>
<reference evidence="3" key="1">
    <citation type="submission" date="2025-08" db="UniProtKB">
        <authorList>
            <consortium name="Ensembl"/>
        </authorList>
    </citation>
    <scope>IDENTIFICATION</scope>
</reference>
<dbReference type="SMART" id="SM00034">
    <property type="entry name" value="CLECT"/>
    <property type="match status" value="2"/>
</dbReference>
<dbReference type="Gene3D" id="3.10.100.10">
    <property type="entry name" value="Mannose-Binding Protein A, subunit A"/>
    <property type="match status" value="2"/>
</dbReference>
<organism evidence="3 4">
    <name type="scientific">Dicentrarchus labrax</name>
    <name type="common">European seabass</name>
    <name type="synonym">Morone labrax</name>
    <dbReference type="NCBI Taxonomy" id="13489"/>
    <lineage>
        <taxon>Eukaryota</taxon>
        <taxon>Metazoa</taxon>
        <taxon>Chordata</taxon>
        <taxon>Craniata</taxon>
        <taxon>Vertebrata</taxon>
        <taxon>Euteleostomi</taxon>
        <taxon>Actinopterygii</taxon>
        <taxon>Neopterygii</taxon>
        <taxon>Teleostei</taxon>
        <taxon>Neoteleostei</taxon>
        <taxon>Acanthomorphata</taxon>
        <taxon>Eupercaria</taxon>
        <taxon>Moronidae</taxon>
        <taxon>Dicentrarchus</taxon>
    </lineage>
</organism>
<accession>A0A8P4G265</accession>
<protein>
    <recommendedName>
        <fullName evidence="2">C-type lectin domain-containing protein</fullName>
    </recommendedName>
</protein>
<sequence>MFCSAVGRPYHFLNIPMTRSEAQSFCRVNYADLATVDNMKEYVQLLESIGSADVSGIWIGLERSASYRWVWSDGIGEQDVYPFSEDKQDGDCVMMKTSGYWEKSRCTDLKASLCFEYDSQGTESYFLNTTLLSWRDAQSSCRQHHTDLVSVKTKEQNTDIYGHTSGYQIWLGMIADNWMWSDGSPTSFRNWENTNPDNNGGAENCVVIRKSFQNQWDDTACDRSYPFVCYGEQKIRRTTVKVRISSEGNLNLATLSDSLLKQIQAQLEEQSGTEVKLRWQAAKNGQIFQHNDNGSKETGC</sequence>
<keyword evidence="1" id="KW-1015">Disulfide bond</keyword>
<feature type="domain" description="C-type lectin" evidence="2">
    <location>
        <begin position="120"/>
        <end position="230"/>
    </location>
</feature>
<evidence type="ECO:0000259" key="2">
    <source>
        <dbReference type="PROSITE" id="PS50041"/>
    </source>
</evidence>
<reference evidence="3" key="2">
    <citation type="submission" date="2025-09" db="UniProtKB">
        <authorList>
            <consortium name="Ensembl"/>
        </authorList>
    </citation>
    <scope>IDENTIFICATION</scope>
</reference>
<dbReference type="PROSITE" id="PS50041">
    <property type="entry name" value="C_TYPE_LECTIN_2"/>
    <property type="match status" value="2"/>
</dbReference>
<proteinExistence type="predicted"/>
<evidence type="ECO:0000313" key="4">
    <source>
        <dbReference type="Proteomes" id="UP000694389"/>
    </source>
</evidence>
<dbReference type="Proteomes" id="UP000694389">
    <property type="component" value="Unassembled WGS sequence"/>
</dbReference>
<dbReference type="PROSITE" id="PS00615">
    <property type="entry name" value="C_TYPE_LECTIN_1"/>
    <property type="match status" value="1"/>
</dbReference>
<dbReference type="PANTHER" id="PTHR45784:SF3">
    <property type="entry name" value="C-TYPE LECTIN DOMAIN FAMILY 4 MEMBER K-LIKE-RELATED"/>
    <property type="match status" value="1"/>
</dbReference>
<dbReference type="InterPro" id="IPR018378">
    <property type="entry name" value="C-type_lectin_CS"/>
</dbReference>
<dbReference type="Pfam" id="PF00059">
    <property type="entry name" value="Lectin_C"/>
    <property type="match status" value="2"/>
</dbReference>
<name>A0A8P4G265_DICLA</name>